<comment type="caution">
    <text evidence="16">The sequence shown here is derived from an EMBL/GenBank/DDBJ whole genome shotgun (WGS) entry which is preliminary data.</text>
</comment>
<keyword evidence="8" id="KW-0418">Kinase</keyword>
<dbReference type="EMBL" id="JALLPJ020001409">
    <property type="protein sequence ID" value="KAL3765006.1"/>
    <property type="molecule type" value="Genomic_DNA"/>
</dbReference>
<keyword evidence="9" id="KW-0106">Calcium</keyword>
<dbReference type="PANTHER" id="PTHR24347">
    <property type="entry name" value="SERINE/THREONINE-PROTEIN KINASE"/>
    <property type="match status" value="1"/>
</dbReference>
<keyword evidence="7 14" id="KW-0547">Nucleotide-binding</keyword>
<dbReference type="Gene3D" id="3.30.200.20">
    <property type="entry name" value="Phosphorylase Kinase, domain 1"/>
    <property type="match status" value="1"/>
</dbReference>
<evidence type="ECO:0000256" key="1">
    <source>
        <dbReference type="ARBA" id="ARBA00001946"/>
    </source>
</evidence>
<dbReference type="PROSITE" id="PS50011">
    <property type="entry name" value="PROTEIN_KINASE_DOM"/>
    <property type="match status" value="1"/>
</dbReference>
<keyword evidence="10 14" id="KW-0067">ATP-binding</keyword>
<evidence type="ECO:0000256" key="5">
    <source>
        <dbReference type="ARBA" id="ARBA00022723"/>
    </source>
</evidence>
<evidence type="ECO:0000256" key="3">
    <source>
        <dbReference type="ARBA" id="ARBA00022527"/>
    </source>
</evidence>
<dbReference type="Gene3D" id="3.40.50.300">
    <property type="entry name" value="P-loop containing nucleotide triphosphate hydrolases"/>
    <property type="match status" value="1"/>
</dbReference>
<evidence type="ECO:0000256" key="14">
    <source>
        <dbReference type="PROSITE-ProRule" id="PRU10141"/>
    </source>
</evidence>
<dbReference type="Pfam" id="PF00069">
    <property type="entry name" value="Pkinase"/>
    <property type="match status" value="1"/>
</dbReference>
<keyword evidence="5" id="KW-0479">Metal-binding</keyword>
<dbReference type="FunFam" id="3.30.200.20:FF:000315">
    <property type="entry name" value="Calcium-dependent protein kinase 3"/>
    <property type="match status" value="1"/>
</dbReference>
<evidence type="ECO:0000256" key="8">
    <source>
        <dbReference type="ARBA" id="ARBA00022777"/>
    </source>
</evidence>
<evidence type="ECO:0000313" key="17">
    <source>
        <dbReference type="Proteomes" id="UP001530400"/>
    </source>
</evidence>
<dbReference type="GO" id="GO:0046872">
    <property type="term" value="F:metal ion binding"/>
    <property type="evidence" value="ECO:0007669"/>
    <property type="project" value="UniProtKB-KW"/>
</dbReference>
<comment type="similarity">
    <text evidence="11">Belongs to the protein kinase superfamily. Ser/Thr protein kinase family. CDPK subfamily.</text>
</comment>
<dbReference type="AlphaFoldDB" id="A0ABD3MSR7"/>
<evidence type="ECO:0000256" key="9">
    <source>
        <dbReference type="ARBA" id="ARBA00022837"/>
    </source>
</evidence>
<name>A0ABD3MSR7_9STRA</name>
<accession>A0ABD3MSR7</accession>
<dbReference type="InterPro" id="IPR000719">
    <property type="entry name" value="Prot_kinase_dom"/>
</dbReference>
<evidence type="ECO:0000259" key="15">
    <source>
        <dbReference type="PROSITE" id="PS50011"/>
    </source>
</evidence>
<dbReference type="Gene3D" id="2.30.42.10">
    <property type="match status" value="2"/>
</dbReference>
<sequence>MRFPLPQLSTISIQVLPEDSSLGLRLCHGPDGIPEIQKIATGKPASRSPLKVGFQILIVEGHRVKNTEKCVELLNSFRATKSSIEVVVAEGALPPGAKYVMVKADARKRTTFGDGSVQGLFLEERGDGGLRVVDISENGIFARAKIYKRDTILSINGHAVDTVQDCKNALTMSSSRIVTVVTFNVFRKAKSSFMAAPTSTAEVCMKTQGDLVRSQKSIEDMYQIGAELGSGAFGTVHMAKARDTGKAYAVKIINRAALTTNLEYALKQEISILNELDHPDILRLVSTFSTPESHYLVTELLEAGGELFDRICEKTKYSESEARDVSRNLLEAVAYCHSKNICHRDLKPENILLSDKDDDCQIKIIDFGLSRKAPKDDSLKTMCGSPYYISPEILLGHRYGVKTDVWALGVIIFILLGDLFICTYPKCGTTWTQHITYLILHNGEPLPSDKRMDVVWPHLEEVGKDFVREQATIAGGYRLIKTHFPYGMTPMNSKAKYIFVARNPKDCVVSFYHHTVGFPRHYDFAEGKFDTYFKLFLEGKVDSNDYFNFLREWLNHKDDPNVLFLRYESGRKDVREYILQIAAFLGDEYPKKLLANDEMILKMVMEHSSLDSMKKDPRRWCSDRMGYQPFIRRGSTGGWNELLSEEQAGLLQNRLNEMFTKDELDFLAANRQRSIDSSISTKSISAVGTE</sequence>
<dbReference type="SMART" id="SM00228">
    <property type="entry name" value="PDZ"/>
    <property type="match status" value="2"/>
</dbReference>
<evidence type="ECO:0000256" key="12">
    <source>
        <dbReference type="ARBA" id="ARBA00047899"/>
    </source>
</evidence>
<evidence type="ECO:0000256" key="13">
    <source>
        <dbReference type="ARBA" id="ARBA00048679"/>
    </source>
</evidence>
<dbReference type="SUPFAM" id="SSF56112">
    <property type="entry name" value="Protein kinase-like (PK-like)"/>
    <property type="match status" value="1"/>
</dbReference>
<dbReference type="Gene3D" id="1.10.510.10">
    <property type="entry name" value="Transferase(Phosphotransferase) domain 1"/>
    <property type="match status" value="1"/>
</dbReference>
<dbReference type="InterPro" id="IPR027417">
    <property type="entry name" value="P-loop_NTPase"/>
</dbReference>
<evidence type="ECO:0000256" key="4">
    <source>
        <dbReference type="ARBA" id="ARBA00022679"/>
    </source>
</evidence>
<dbReference type="InterPro" id="IPR017441">
    <property type="entry name" value="Protein_kinase_ATP_BS"/>
</dbReference>
<dbReference type="InterPro" id="IPR036034">
    <property type="entry name" value="PDZ_sf"/>
</dbReference>
<gene>
    <name evidence="16" type="ORF">ACHAWO_001968</name>
</gene>
<keyword evidence="4" id="KW-0808">Transferase</keyword>
<keyword evidence="6" id="KW-0677">Repeat</keyword>
<dbReference type="FunFam" id="1.10.510.10:FF:000571">
    <property type="entry name" value="Maternal embryonic leucine zipper kinase"/>
    <property type="match status" value="1"/>
</dbReference>
<evidence type="ECO:0000313" key="16">
    <source>
        <dbReference type="EMBL" id="KAL3765006.1"/>
    </source>
</evidence>
<dbReference type="GO" id="GO:0005524">
    <property type="term" value="F:ATP binding"/>
    <property type="evidence" value="ECO:0007669"/>
    <property type="project" value="UniProtKB-UniRule"/>
</dbReference>
<evidence type="ECO:0000256" key="10">
    <source>
        <dbReference type="ARBA" id="ARBA00022840"/>
    </source>
</evidence>
<dbReference type="InterPro" id="IPR008271">
    <property type="entry name" value="Ser/Thr_kinase_AS"/>
</dbReference>
<dbReference type="CDD" id="cd05117">
    <property type="entry name" value="STKc_CAMK"/>
    <property type="match status" value="1"/>
</dbReference>
<evidence type="ECO:0000256" key="6">
    <source>
        <dbReference type="ARBA" id="ARBA00022737"/>
    </source>
</evidence>
<evidence type="ECO:0000256" key="11">
    <source>
        <dbReference type="ARBA" id="ARBA00024334"/>
    </source>
</evidence>
<dbReference type="SUPFAM" id="SSF52540">
    <property type="entry name" value="P-loop containing nucleoside triphosphate hydrolases"/>
    <property type="match status" value="1"/>
</dbReference>
<organism evidence="16 17">
    <name type="scientific">Cyclotella atomus</name>
    <dbReference type="NCBI Taxonomy" id="382360"/>
    <lineage>
        <taxon>Eukaryota</taxon>
        <taxon>Sar</taxon>
        <taxon>Stramenopiles</taxon>
        <taxon>Ochrophyta</taxon>
        <taxon>Bacillariophyta</taxon>
        <taxon>Coscinodiscophyceae</taxon>
        <taxon>Thalassiosirophycidae</taxon>
        <taxon>Stephanodiscales</taxon>
        <taxon>Stephanodiscaceae</taxon>
        <taxon>Cyclotella</taxon>
    </lineage>
</organism>
<proteinExistence type="inferred from homology"/>
<dbReference type="PROSITE" id="PS00107">
    <property type="entry name" value="PROTEIN_KINASE_ATP"/>
    <property type="match status" value="1"/>
</dbReference>
<dbReference type="InterPro" id="IPR001478">
    <property type="entry name" value="PDZ"/>
</dbReference>
<evidence type="ECO:0000256" key="2">
    <source>
        <dbReference type="ARBA" id="ARBA00012513"/>
    </source>
</evidence>
<dbReference type="EC" id="2.7.11.1" evidence="2"/>
<protein>
    <recommendedName>
        <fullName evidence="2">non-specific serine/threonine protein kinase</fullName>
        <ecNumber evidence="2">2.7.11.1</ecNumber>
    </recommendedName>
</protein>
<comment type="cofactor">
    <cofactor evidence="1">
        <name>Mg(2+)</name>
        <dbReference type="ChEBI" id="CHEBI:18420"/>
    </cofactor>
</comment>
<comment type="catalytic activity">
    <reaction evidence="13">
        <text>L-seryl-[protein] + ATP = O-phospho-L-seryl-[protein] + ADP + H(+)</text>
        <dbReference type="Rhea" id="RHEA:17989"/>
        <dbReference type="Rhea" id="RHEA-COMP:9863"/>
        <dbReference type="Rhea" id="RHEA-COMP:11604"/>
        <dbReference type="ChEBI" id="CHEBI:15378"/>
        <dbReference type="ChEBI" id="CHEBI:29999"/>
        <dbReference type="ChEBI" id="CHEBI:30616"/>
        <dbReference type="ChEBI" id="CHEBI:83421"/>
        <dbReference type="ChEBI" id="CHEBI:456216"/>
        <dbReference type="EC" id="2.7.11.1"/>
    </reaction>
</comment>
<dbReference type="SUPFAM" id="SSF50156">
    <property type="entry name" value="PDZ domain-like"/>
    <property type="match status" value="2"/>
</dbReference>
<dbReference type="Proteomes" id="UP001530400">
    <property type="component" value="Unassembled WGS sequence"/>
</dbReference>
<dbReference type="GO" id="GO:0004674">
    <property type="term" value="F:protein serine/threonine kinase activity"/>
    <property type="evidence" value="ECO:0007669"/>
    <property type="project" value="UniProtKB-KW"/>
</dbReference>
<comment type="catalytic activity">
    <reaction evidence="12">
        <text>L-threonyl-[protein] + ATP = O-phospho-L-threonyl-[protein] + ADP + H(+)</text>
        <dbReference type="Rhea" id="RHEA:46608"/>
        <dbReference type="Rhea" id="RHEA-COMP:11060"/>
        <dbReference type="Rhea" id="RHEA-COMP:11605"/>
        <dbReference type="ChEBI" id="CHEBI:15378"/>
        <dbReference type="ChEBI" id="CHEBI:30013"/>
        <dbReference type="ChEBI" id="CHEBI:30616"/>
        <dbReference type="ChEBI" id="CHEBI:61977"/>
        <dbReference type="ChEBI" id="CHEBI:456216"/>
        <dbReference type="EC" id="2.7.11.1"/>
    </reaction>
</comment>
<feature type="binding site" evidence="14">
    <location>
        <position position="251"/>
    </location>
    <ligand>
        <name>ATP</name>
        <dbReference type="ChEBI" id="CHEBI:30616"/>
    </ligand>
</feature>
<keyword evidence="17" id="KW-1185">Reference proteome</keyword>
<evidence type="ECO:0000256" key="7">
    <source>
        <dbReference type="ARBA" id="ARBA00022741"/>
    </source>
</evidence>
<feature type="domain" description="Protein kinase" evidence="15">
    <location>
        <begin position="222"/>
        <end position="500"/>
    </location>
</feature>
<dbReference type="PROSITE" id="PS00108">
    <property type="entry name" value="PROTEIN_KINASE_ST"/>
    <property type="match status" value="1"/>
</dbReference>
<dbReference type="SMART" id="SM00220">
    <property type="entry name" value="S_TKc"/>
    <property type="match status" value="1"/>
</dbReference>
<keyword evidence="3" id="KW-0723">Serine/threonine-protein kinase</keyword>
<dbReference type="InterPro" id="IPR011009">
    <property type="entry name" value="Kinase-like_dom_sf"/>
</dbReference>
<reference evidence="16 17" key="1">
    <citation type="submission" date="2024-10" db="EMBL/GenBank/DDBJ databases">
        <title>Updated reference genomes for cyclostephanoid diatoms.</title>
        <authorList>
            <person name="Roberts W.R."/>
            <person name="Alverson A.J."/>
        </authorList>
    </citation>
    <scope>NUCLEOTIDE SEQUENCE [LARGE SCALE GENOMIC DNA]</scope>
    <source>
        <strain evidence="16 17">AJA010-31</strain>
    </source>
</reference>